<name>A0A1X1KIB3_STRMT</name>
<comment type="caution">
    <text evidence="1">The sequence shown here is derived from an EMBL/GenBank/DDBJ whole genome shotgun (WGS) entry which is preliminary data.</text>
</comment>
<dbReference type="AlphaFoldDB" id="A0A1X1KIB3"/>
<gene>
    <name evidence="1" type="ORF">B7695_08800</name>
</gene>
<organism evidence="1 2">
    <name type="scientific">Streptococcus mitis</name>
    <dbReference type="NCBI Taxonomy" id="28037"/>
    <lineage>
        <taxon>Bacteria</taxon>
        <taxon>Bacillati</taxon>
        <taxon>Bacillota</taxon>
        <taxon>Bacilli</taxon>
        <taxon>Lactobacillales</taxon>
        <taxon>Streptococcaceae</taxon>
        <taxon>Streptococcus</taxon>
        <taxon>Streptococcus mitis group</taxon>
    </lineage>
</organism>
<reference evidence="1 2" key="1">
    <citation type="journal article" date="2016" name="Eur. J. Clin. Microbiol. Infect. Dis.">
        <title>Whole genome sequencing as a tool for phylogenetic analysis of clinical strains of Mitis group streptococci.</title>
        <authorList>
            <person name="Rasmussen L.H."/>
            <person name="Dargis R."/>
            <person name="Hojholt K."/>
            <person name="Christensen J.J."/>
            <person name="Skovgaard O."/>
            <person name="Justesen U.S."/>
            <person name="Rosenvinge F.S."/>
            <person name="Moser C."/>
            <person name="Lukjancenko O."/>
            <person name="Rasmussen S."/>
            <person name="Nielsen X.C."/>
        </authorList>
    </citation>
    <scope>NUCLEOTIDE SEQUENCE [LARGE SCALE GENOMIC DNA]</scope>
    <source>
        <strain evidence="1 2">OD_317805_11</strain>
    </source>
</reference>
<sequence length="358" mass="42913">MFKHTIEFIKRSTIDVVPEKVKIFKDEQLQKGPKYYWYMFLHDERIGEVSDMFAYYGGNKDTAKQKMSRLMKDSRTHLSENVLELLAKNMNLSVSELLWGDEENWKKLLPALFYLIVFESISASDFRKNREQQLKSNVLEVLKESVLFSSELAKKEIEADLSDGIVPFDIFDKNLFKVISRLYQKEVEEKFYRLFKEFFIEENYCLKKLDNRIIDFAERVYKEVIFDNKKTEDSLGIQVYQHSNLFLNADYREYRTSIIQKKSLNEVVLEKGQVLEHYLDEEQRMILEQVSKFVSGLDKIQRRQDERLGYRKNNKNLFKYGFDFVKFDEEYFRESEEKVEETMISTEQMSADLKKLDM</sequence>
<dbReference type="EMBL" id="NCVK01000059">
    <property type="protein sequence ID" value="ORO99193.1"/>
    <property type="molecule type" value="Genomic_DNA"/>
</dbReference>
<proteinExistence type="predicted"/>
<dbReference type="RefSeq" id="WP_084891189.1">
    <property type="nucleotide sequence ID" value="NZ_NCVK01000059.1"/>
</dbReference>
<evidence type="ECO:0000313" key="2">
    <source>
        <dbReference type="Proteomes" id="UP000193517"/>
    </source>
</evidence>
<evidence type="ECO:0000313" key="1">
    <source>
        <dbReference type="EMBL" id="ORO99193.1"/>
    </source>
</evidence>
<dbReference type="Proteomes" id="UP000193517">
    <property type="component" value="Unassembled WGS sequence"/>
</dbReference>
<accession>A0A1X1KIB3</accession>
<protein>
    <submittedName>
        <fullName evidence="1">Uncharacterized protein</fullName>
    </submittedName>
</protein>
<dbReference type="OrthoDB" id="2220451at2"/>